<proteinExistence type="predicted"/>
<protein>
    <submittedName>
        <fullName evidence="1">Uncharacterized protein</fullName>
    </submittedName>
</protein>
<name>A0ACC2HYF9_9PLEO</name>
<organism evidence="1 2">
    <name type="scientific">Boeremia exigua</name>
    <dbReference type="NCBI Taxonomy" id="749465"/>
    <lineage>
        <taxon>Eukaryota</taxon>
        <taxon>Fungi</taxon>
        <taxon>Dikarya</taxon>
        <taxon>Ascomycota</taxon>
        <taxon>Pezizomycotina</taxon>
        <taxon>Dothideomycetes</taxon>
        <taxon>Pleosporomycetidae</taxon>
        <taxon>Pleosporales</taxon>
        <taxon>Pleosporineae</taxon>
        <taxon>Didymellaceae</taxon>
        <taxon>Boeremia</taxon>
    </lineage>
</organism>
<accession>A0ACC2HYF9</accession>
<sequence>MPGASYGYACHRIEPSERCTNCETQRVGAVSTVAARLAHSLVSTRLCASEASSGALDVKPDPSARCLGARTRLSDRQIAPPISRSFPLICSTASSRGPIEQHAQTLLTEMQTGQLSTLAAAAARCCWWISSRKPAGRRAKISHADAGPLYGSRDDSTMAAEMIVAV</sequence>
<keyword evidence="2" id="KW-1185">Reference proteome</keyword>
<evidence type="ECO:0000313" key="1">
    <source>
        <dbReference type="EMBL" id="KAJ8107733.1"/>
    </source>
</evidence>
<comment type="caution">
    <text evidence="1">The sequence shown here is derived from an EMBL/GenBank/DDBJ whole genome shotgun (WGS) entry which is preliminary data.</text>
</comment>
<gene>
    <name evidence="1" type="ORF">OPT61_g8665</name>
</gene>
<dbReference type="EMBL" id="JAPHNI010000868">
    <property type="protein sequence ID" value="KAJ8107733.1"/>
    <property type="molecule type" value="Genomic_DNA"/>
</dbReference>
<dbReference type="Proteomes" id="UP001153331">
    <property type="component" value="Unassembled WGS sequence"/>
</dbReference>
<reference evidence="1" key="1">
    <citation type="submission" date="2022-11" db="EMBL/GenBank/DDBJ databases">
        <title>Genome Sequence of Boeremia exigua.</title>
        <authorList>
            <person name="Buettner E."/>
        </authorList>
    </citation>
    <scope>NUCLEOTIDE SEQUENCE</scope>
    <source>
        <strain evidence="1">CU02</strain>
    </source>
</reference>
<evidence type="ECO:0000313" key="2">
    <source>
        <dbReference type="Proteomes" id="UP001153331"/>
    </source>
</evidence>